<evidence type="ECO:0000313" key="1">
    <source>
        <dbReference type="EMBL" id="ERM96076.1"/>
    </source>
</evidence>
<dbReference type="Gramene" id="ERM96076">
    <property type="protein sequence ID" value="ERM96076"/>
    <property type="gene ID" value="AMTR_s00129p00119270"/>
</dbReference>
<dbReference type="AlphaFoldDB" id="W1NKT2"/>
<evidence type="ECO:0000313" key="2">
    <source>
        <dbReference type="Proteomes" id="UP000017836"/>
    </source>
</evidence>
<organism evidence="1 2">
    <name type="scientific">Amborella trichopoda</name>
    <dbReference type="NCBI Taxonomy" id="13333"/>
    <lineage>
        <taxon>Eukaryota</taxon>
        <taxon>Viridiplantae</taxon>
        <taxon>Streptophyta</taxon>
        <taxon>Embryophyta</taxon>
        <taxon>Tracheophyta</taxon>
        <taxon>Spermatophyta</taxon>
        <taxon>Magnoliopsida</taxon>
        <taxon>Amborellales</taxon>
        <taxon>Amborellaceae</taxon>
        <taxon>Amborella</taxon>
    </lineage>
</organism>
<dbReference type="HOGENOM" id="CLU_2226812_0_0_1"/>
<accession>W1NKT2</accession>
<sequence length="106" mass="11748">MTSFNSLILNHNHLKWFINCNQHVIGKPAVTRFNGVSLGSQIHSSHFMQRWNIAIASGIQIRAIAIAQQINRAADEHQITGGTIILEKPLDSLVPLPHSGKTLHKP</sequence>
<name>W1NKT2_AMBTC</name>
<reference evidence="2" key="1">
    <citation type="journal article" date="2013" name="Science">
        <title>The Amborella genome and the evolution of flowering plants.</title>
        <authorList>
            <consortium name="Amborella Genome Project"/>
        </authorList>
    </citation>
    <scope>NUCLEOTIDE SEQUENCE [LARGE SCALE GENOMIC DNA]</scope>
</reference>
<proteinExistence type="predicted"/>
<dbReference type="EMBL" id="KI397331">
    <property type="protein sequence ID" value="ERM96076.1"/>
    <property type="molecule type" value="Genomic_DNA"/>
</dbReference>
<dbReference type="Proteomes" id="UP000017836">
    <property type="component" value="Unassembled WGS sequence"/>
</dbReference>
<gene>
    <name evidence="1" type="ORF">AMTR_s00129p00119270</name>
</gene>
<keyword evidence="2" id="KW-1185">Reference proteome</keyword>
<protein>
    <submittedName>
        <fullName evidence="1">Uncharacterized protein</fullName>
    </submittedName>
</protein>